<dbReference type="PANTHER" id="PTHR46268:SF6">
    <property type="entry name" value="UNIVERSAL STRESS PROTEIN UP12"/>
    <property type="match status" value="1"/>
</dbReference>
<evidence type="ECO:0000313" key="4">
    <source>
        <dbReference type="EMBL" id="AXF57168.1"/>
    </source>
</evidence>
<name>A0A345C1T7_9BACI</name>
<dbReference type="KEGG" id="rue:DT065_14960"/>
<organism evidence="4 5">
    <name type="scientific">Salicibibacter kimchii</name>
    <dbReference type="NCBI Taxonomy" id="2099786"/>
    <lineage>
        <taxon>Bacteria</taxon>
        <taxon>Bacillati</taxon>
        <taxon>Bacillota</taxon>
        <taxon>Bacilli</taxon>
        <taxon>Bacillales</taxon>
        <taxon>Bacillaceae</taxon>
        <taxon>Salicibibacter</taxon>
    </lineage>
</organism>
<keyword evidence="2" id="KW-0963">Cytoplasm</keyword>
<dbReference type="SUPFAM" id="SSF52402">
    <property type="entry name" value="Adenine nucleotide alpha hydrolases-like"/>
    <property type="match status" value="1"/>
</dbReference>
<feature type="domain" description="UspA" evidence="3">
    <location>
        <begin position="4"/>
        <end position="144"/>
    </location>
</feature>
<evidence type="ECO:0000256" key="2">
    <source>
        <dbReference type="PIRNR" id="PIRNR006276"/>
    </source>
</evidence>
<keyword evidence="5" id="KW-1185">Reference proteome</keyword>
<gene>
    <name evidence="4" type="ORF">DT065_14960</name>
</gene>
<evidence type="ECO:0000259" key="3">
    <source>
        <dbReference type="Pfam" id="PF00582"/>
    </source>
</evidence>
<dbReference type="PANTHER" id="PTHR46268">
    <property type="entry name" value="STRESS RESPONSE PROTEIN NHAX"/>
    <property type="match status" value="1"/>
</dbReference>
<comment type="similarity">
    <text evidence="1 2">Belongs to the universal stress protein A family.</text>
</comment>
<evidence type="ECO:0000256" key="1">
    <source>
        <dbReference type="ARBA" id="ARBA00008791"/>
    </source>
</evidence>
<dbReference type="InterPro" id="IPR006016">
    <property type="entry name" value="UspA"/>
</dbReference>
<evidence type="ECO:0000313" key="5">
    <source>
        <dbReference type="Proteomes" id="UP000252100"/>
    </source>
</evidence>
<dbReference type="CDD" id="cd00293">
    <property type="entry name" value="USP-like"/>
    <property type="match status" value="1"/>
</dbReference>
<accession>A0A345C1T7</accession>
<dbReference type="InterPro" id="IPR006015">
    <property type="entry name" value="Universal_stress_UspA"/>
</dbReference>
<dbReference type="PIRSF" id="PIRSF006276">
    <property type="entry name" value="UspA"/>
    <property type="match status" value="1"/>
</dbReference>
<dbReference type="PRINTS" id="PR01438">
    <property type="entry name" value="UNVRSLSTRESS"/>
</dbReference>
<dbReference type="AlphaFoldDB" id="A0A345C1T7"/>
<proteinExistence type="inferred from homology"/>
<sequence>MIKMYQKILVAVDGSVQSEQALDKAIKLAKLHDASLTLAHVIDLRNFSTQEFTPQSLYDDAEKKATKMLEEYEEKARRGGIKEVQIVLKSGNPRTQLSGKLLTENNIDLLMTGSTGRNAFERMLIGSVAEACVRHAPCDVVTVKDGV</sequence>
<dbReference type="EMBL" id="CP031092">
    <property type="protein sequence ID" value="AXF57168.1"/>
    <property type="molecule type" value="Genomic_DNA"/>
</dbReference>
<comment type="subcellular location">
    <subcellularLocation>
        <location evidence="2">Cytoplasm</location>
    </subcellularLocation>
</comment>
<dbReference type="Gene3D" id="3.40.50.620">
    <property type="entry name" value="HUPs"/>
    <property type="match status" value="1"/>
</dbReference>
<dbReference type="InterPro" id="IPR014729">
    <property type="entry name" value="Rossmann-like_a/b/a_fold"/>
</dbReference>
<dbReference type="Proteomes" id="UP000252100">
    <property type="component" value="Chromosome"/>
</dbReference>
<dbReference type="Pfam" id="PF00582">
    <property type="entry name" value="Usp"/>
    <property type="match status" value="1"/>
</dbReference>
<protein>
    <recommendedName>
        <fullName evidence="2">Universal stress protein</fullName>
    </recommendedName>
</protein>
<reference evidence="4 5" key="1">
    <citation type="journal article" date="2018" name="J. Microbiol.">
        <title>Salicibibacter kimchii gen. nov., sp. nov., a moderately halophilic and alkalitolerant bacterium in the family Bacillaceae, isolated from kimchi.</title>
        <authorList>
            <person name="Jang J.Y."/>
            <person name="Oh Y.J."/>
            <person name="Lim S.K."/>
            <person name="Park H.K."/>
            <person name="Lee C."/>
            <person name="Kim J.Y."/>
            <person name="Lee M.A."/>
            <person name="Choi H.J."/>
        </authorList>
    </citation>
    <scope>NUCLEOTIDE SEQUENCE [LARGE SCALE GENOMIC DNA]</scope>
    <source>
        <strain evidence="4 5">NKC1-1</strain>
    </source>
</reference>
<dbReference type="GO" id="GO:0005737">
    <property type="term" value="C:cytoplasm"/>
    <property type="evidence" value="ECO:0007669"/>
    <property type="project" value="UniProtKB-SubCell"/>
</dbReference>